<comment type="caution">
    <text evidence="3">The sequence shown here is derived from an EMBL/GenBank/DDBJ whole genome shotgun (WGS) entry which is preliminary data.</text>
</comment>
<dbReference type="OrthoDB" id="5741373at2"/>
<dbReference type="Proteomes" id="UP000274358">
    <property type="component" value="Unassembled WGS sequence"/>
</dbReference>
<evidence type="ECO:0000313" key="4">
    <source>
        <dbReference type="Proteomes" id="UP000274358"/>
    </source>
</evidence>
<evidence type="ECO:0000256" key="1">
    <source>
        <dbReference type="SAM" id="MobiDB-lite"/>
    </source>
</evidence>
<keyword evidence="2" id="KW-0732">Signal</keyword>
<name>A0A3S0WYU8_9GAMM</name>
<feature type="chain" id="PRO_5018695054" evidence="2">
    <location>
        <begin position="28"/>
        <end position="250"/>
    </location>
</feature>
<reference evidence="3 4" key="1">
    <citation type="submission" date="2018-12" db="EMBL/GenBank/DDBJ databases">
        <title>Dyella dinghuensis sp. nov. DHOA06 and Dyella choica sp. nov. 4M-K27, isolated from forest soil.</title>
        <authorList>
            <person name="Qiu L.-H."/>
            <person name="Gao Z.-H."/>
        </authorList>
    </citation>
    <scope>NUCLEOTIDE SEQUENCE [LARGE SCALE GENOMIC DNA]</scope>
    <source>
        <strain evidence="3 4">4M-K27</strain>
    </source>
</reference>
<keyword evidence="4" id="KW-1185">Reference proteome</keyword>
<dbReference type="EMBL" id="RYYV01000001">
    <property type="protein sequence ID" value="RUL79968.1"/>
    <property type="molecule type" value="Genomic_DNA"/>
</dbReference>
<proteinExistence type="predicted"/>
<feature type="signal peptide" evidence="2">
    <location>
        <begin position="1"/>
        <end position="27"/>
    </location>
</feature>
<accession>A0A3S0WYU8</accession>
<dbReference type="AlphaFoldDB" id="A0A3S0WYU8"/>
<feature type="region of interest" description="Disordered" evidence="1">
    <location>
        <begin position="204"/>
        <end position="250"/>
    </location>
</feature>
<gene>
    <name evidence="3" type="ORF">EKH80_01910</name>
</gene>
<sequence>MRTCRFSKRLICCSIMLAFASALPAYAQTSTTTTTTTTTTTSTTQETSRLTNEFTPLAGSTSNAQALVNGLHNGSTVTLTSTSPTGAITTTTFTPDTGKLGYGNVRIALSLAEASLAKQGITDPTSAELAAALNGGKLVLADGNTVSLHGVLASRAAGEGWGEVAKGLGFRLGDVMRSPKAVGSEAAEGHEHAKVAHVEIASRDTHSTLTHPDHVSKPDSVQRPERVEAPERPERPERPDRPDHAGRPGG</sequence>
<protein>
    <submittedName>
        <fullName evidence="3">Uncharacterized protein</fullName>
    </submittedName>
</protein>
<evidence type="ECO:0000313" key="3">
    <source>
        <dbReference type="EMBL" id="RUL79968.1"/>
    </source>
</evidence>
<evidence type="ECO:0000256" key="2">
    <source>
        <dbReference type="SAM" id="SignalP"/>
    </source>
</evidence>
<organism evidence="3 4">
    <name type="scientific">Dyella choica</name>
    <dbReference type="NCBI Taxonomy" id="1927959"/>
    <lineage>
        <taxon>Bacteria</taxon>
        <taxon>Pseudomonadati</taxon>
        <taxon>Pseudomonadota</taxon>
        <taxon>Gammaproteobacteria</taxon>
        <taxon>Lysobacterales</taxon>
        <taxon>Rhodanobacteraceae</taxon>
        <taxon>Dyella</taxon>
    </lineage>
</organism>